<dbReference type="GO" id="GO:0043195">
    <property type="term" value="C:terminal bouton"/>
    <property type="evidence" value="ECO:0007669"/>
    <property type="project" value="TreeGrafter"/>
</dbReference>
<feature type="domain" description="EF-hand" evidence="2">
    <location>
        <begin position="88"/>
        <end position="123"/>
    </location>
</feature>
<evidence type="ECO:0000256" key="1">
    <source>
        <dbReference type="ARBA" id="ARBA00022837"/>
    </source>
</evidence>
<dbReference type="GO" id="GO:0030425">
    <property type="term" value="C:dendrite"/>
    <property type="evidence" value="ECO:0007669"/>
    <property type="project" value="TreeGrafter"/>
</dbReference>
<dbReference type="Gene3D" id="1.10.238.10">
    <property type="entry name" value="EF-hand"/>
    <property type="match status" value="3"/>
</dbReference>
<dbReference type="Proteomes" id="UP001497525">
    <property type="component" value="Unassembled WGS sequence"/>
</dbReference>
<dbReference type="PROSITE" id="PS50222">
    <property type="entry name" value="EF_HAND_2"/>
    <property type="match status" value="6"/>
</dbReference>
<dbReference type="SMART" id="SM00054">
    <property type="entry name" value="EFh"/>
    <property type="match status" value="6"/>
</dbReference>
<dbReference type="PROSITE" id="PS00018">
    <property type="entry name" value="EF_HAND_1"/>
    <property type="match status" value="6"/>
</dbReference>
<protein>
    <recommendedName>
        <fullName evidence="2">EF-hand domain-containing protein</fullName>
    </recommendedName>
</protein>
<feature type="domain" description="EF-hand" evidence="2">
    <location>
        <begin position="183"/>
        <end position="213"/>
    </location>
</feature>
<dbReference type="InterPro" id="IPR051001">
    <property type="entry name" value="Calbindin_Ca-bind"/>
</dbReference>
<organism evidence="3 4">
    <name type="scientific">Calicophoron daubneyi</name>
    <name type="common">Rumen fluke</name>
    <name type="synonym">Paramphistomum daubneyi</name>
    <dbReference type="NCBI Taxonomy" id="300641"/>
    <lineage>
        <taxon>Eukaryota</taxon>
        <taxon>Metazoa</taxon>
        <taxon>Spiralia</taxon>
        <taxon>Lophotrochozoa</taxon>
        <taxon>Platyhelminthes</taxon>
        <taxon>Trematoda</taxon>
        <taxon>Digenea</taxon>
        <taxon>Plagiorchiida</taxon>
        <taxon>Pronocephalata</taxon>
        <taxon>Paramphistomoidea</taxon>
        <taxon>Paramphistomidae</taxon>
        <taxon>Calicophoron</taxon>
    </lineage>
</organism>
<proteinExistence type="predicted"/>
<dbReference type="PANTHER" id="PTHR19972">
    <property type="entry name" value="CALBINDIN"/>
    <property type="match status" value="1"/>
</dbReference>
<keyword evidence="1" id="KW-0106">Calcium</keyword>
<evidence type="ECO:0000313" key="4">
    <source>
        <dbReference type="Proteomes" id="UP001497525"/>
    </source>
</evidence>
<reference evidence="3" key="1">
    <citation type="submission" date="2024-06" db="EMBL/GenBank/DDBJ databases">
        <authorList>
            <person name="Liu X."/>
            <person name="Lenzi L."/>
            <person name="Haldenby T S."/>
            <person name="Uol C."/>
        </authorList>
    </citation>
    <scope>NUCLEOTIDE SEQUENCE</scope>
</reference>
<dbReference type="Pfam" id="PF13499">
    <property type="entry name" value="EF-hand_7"/>
    <property type="match status" value="3"/>
</dbReference>
<evidence type="ECO:0000313" key="3">
    <source>
        <dbReference type="EMBL" id="CAL5139863.1"/>
    </source>
</evidence>
<feature type="domain" description="EF-hand" evidence="2">
    <location>
        <begin position="282"/>
        <end position="304"/>
    </location>
</feature>
<dbReference type="GO" id="GO:0005634">
    <property type="term" value="C:nucleus"/>
    <property type="evidence" value="ECO:0007669"/>
    <property type="project" value="TreeGrafter"/>
</dbReference>
<dbReference type="PANTHER" id="PTHR19972:SF10">
    <property type="entry name" value="CALBINDIN-32"/>
    <property type="match status" value="1"/>
</dbReference>
<dbReference type="SUPFAM" id="SSF47473">
    <property type="entry name" value="EF-hand"/>
    <property type="match status" value="2"/>
</dbReference>
<dbReference type="InterPro" id="IPR018247">
    <property type="entry name" value="EF_Hand_1_Ca_BS"/>
</dbReference>
<feature type="domain" description="EF-hand" evidence="2">
    <location>
        <begin position="225"/>
        <end position="260"/>
    </location>
</feature>
<dbReference type="GO" id="GO:1900271">
    <property type="term" value="P:regulation of long-term synaptic potentiation"/>
    <property type="evidence" value="ECO:0007669"/>
    <property type="project" value="TreeGrafter"/>
</dbReference>
<dbReference type="GO" id="GO:0005829">
    <property type="term" value="C:cytosol"/>
    <property type="evidence" value="ECO:0007669"/>
    <property type="project" value="TreeGrafter"/>
</dbReference>
<dbReference type="InterPro" id="IPR011992">
    <property type="entry name" value="EF-hand-dom_pair"/>
</dbReference>
<sequence length="316" mass="36726">MTTGTGLSSDLAGMCTNENNRNYLSALRDPQSHRFRSVSAEEFLECWSHYDQDKNGYLEREEIDRFLTEFITSVASASISDEFVLPIAVTELKMEFMDAFDENEDGRISVRELAEILPVEETFFAIFHHETPLESSAKFIQVWKRFDKNRSGYIDTDEIRCFLEDLLHSANVPASDEQIQYYVRAILDIFDQNKDGKLGLSEMARLLPVKENYLIKPFFKGNGHITRQKIYQIFDKYDRNKNKTLDEYELEGFLKDLLDANGEEFDEECIGRIKSSILLQWDGDNDGKIDRDEFVELLDQTARLIEEKRLAEEPCV</sequence>
<feature type="domain" description="EF-hand" evidence="2">
    <location>
        <begin position="134"/>
        <end position="169"/>
    </location>
</feature>
<name>A0AAV2TTW0_CALDB</name>
<feature type="domain" description="EF-hand" evidence="2">
    <location>
        <begin position="38"/>
        <end position="73"/>
    </location>
</feature>
<accession>A0AAV2TTW0</accession>
<gene>
    <name evidence="3" type="ORF">CDAUBV1_LOCUS15059</name>
</gene>
<dbReference type="GO" id="GO:0099509">
    <property type="term" value="P:regulation of presynaptic cytosolic calcium ion concentration"/>
    <property type="evidence" value="ECO:0007669"/>
    <property type="project" value="TreeGrafter"/>
</dbReference>
<dbReference type="EMBL" id="CAXLJL010000667">
    <property type="protein sequence ID" value="CAL5139863.1"/>
    <property type="molecule type" value="Genomic_DNA"/>
</dbReference>
<dbReference type="AlphaFoldDB" id="A0AAV2TTW0"/>
<dbReference type="InterPro" id="IPR002048">
    <property type="entry name" value="EF_hand_dom"/>
</dbReference>
<dbReference type="GO" id="GO:0005509">
    <property type="term" value="F:calcium ion binding"/>
    <property type="evidence" value="ECO:0007669"/>
    <property type="project" value="InterPro"/>
</dbReference>
<comment type="caution">
    <text evidence="3">The sequence shown here is derived from an EMBL/GenBank/DDBJ whole genome shotgun (WGS) entry which is preliminary data.</text>
</comment>
<evidence type="ECO:0000259" key="2">
    <source>
        <dbReference type="PROSITE" id="PS50222"/>
    </source>
</evidence>